<dbReference type="Proteomes" id="UP000230056">
    <property type="component" value="Chromosome"/>
</dbReference>
<sequence>MPLLTYSLITILDRMIWCIYILIMIRVFLSWIPMDNNFTDLIYNLTDPILKPFKDFLDKFIDLPIDFSPMLLILVLEALQKILVRIIIALTW</sequence>
<accession>A0A2D3NV18</accession>
<name>A0A2D3NV18_9FUSO</name>
<dbReference type="AlphaFoldDB" id="A0A2D3NV18"/>
<proteinExistence type="inferred from homology"/>
<comment type="similarity">
    <text evidence="1">Belongs to the YggT family.</text>
</comment>
<evidence type="ECO:0000313" key="3">
    <source>
        <dbReference type="EMBL" id="ATV59238.1"/>
    </source>
</evidence>
<dbReference type="GO" id="GO:0016020">
    <property type="term" value="C:membrane"/>
    <property type="evidence" value="ECO:0007669"/>
    <property type="project" value="InterPro"/>
</dbReference>
<gene>
    <name evidence="3" type="ORF">CTM72_05395</name>
</gene>
<keyword evidence="2" id="KW-0472">Membrane</keyword>
<feature type="transmembrane region" description="Helical" evidence="2">
    <location>
        <begin position="12"/>
        <end position="32"/>
    </location>
</feature>
<keyword evidence="2" id="KW-0812">Transmembrane</keyword>
<evidence type="ECO:0000256" key="1">
    <source>
        <dbReference type="ARBA" id="ARBA00010894"/>
    </source>
</evidence>
<keyword evidence="2" id="KW-1133">Transmembrane helix</keyword>
<dbReference type="PANTHER" id="PTHR33219:SF14">
    <property type="entry name" value="PROTEIN COFACTOR ASSEMBLY OF COMPLEX C SUBUNIT B CCB3, CHLOROPLASTIC-RELATED"/>
    <property type="match status" value="1"/>
</dbReference>
<dbReference type="Pfam" id="PF02325">
    <property type="entry name" value="CCB3_YggT"/>
    <property type="match status" value="1"/>
</dbReference>
<dbReference type="RefSeq" id="WP_100024748.1">
    <property type="nucleotide sequence ID" value="NZ_CP024699.1"/>
</dbReference>
<dbReference type="EMBL" id="CP024699">
    <property type="protein sequence ID" value="ATV59238.1"/>
    <property type="molecule type" value="Genomic_DNA"/>
</dbReference>
<protein>
    <submittedName>
        <fullName evidence="3">YggT family protein</fullName>
    </submittedName>
</protein>
<organism evidence="3 4">
    <name type="scientific">Fusobacterium pseudoperiodonticum</name>
    <dbReference type="NCBI Taxonomy" id="2663009"/>
    <lineage>
        <taxon>Bacteria</taxon>
        <taxon>Fusobacteriati</taxon>
        <taxon>Fusobacteriota</taxon>
        <taxon>Fusobacteriia</taxon>
        <taxon>Fusobacteriales</taxon>
        <taxon>Fusobacteriaceae</taxon>
        <taxon>Fusobacterium</taxon>
    </lineage>
</organism>
<evidence type="ECO:0000313" key="4">
    <source>
        <dbReference type="Proteomes" id="UP000230056"/>
    </source>
</evidence>
<dbReference type="InterPro" id="IPR003425">
    <property type="entry name" value="CCB3/YggT"/>
</dbReference>
<evidence type="ECO:0000256" key="2">
    <source>
        <dbReference type="SAM" id="Phobius"/>
    </source>
</evidence>
<reference evidence="3 4" key="1">
    <citation type="submission" date="2017-11" db="EMBL/GenBank/DDBJ databases">
        <title>Genome sequencing of Fusobacterium periodonticum KCOM 1261.</title>
        <authorList>
            <person name="Kook J.-K."/>
            <person name="Park S.-N."/>
            <person name="Lim Y.K."/>
        </authorList>
    </citation>
    <scope>NUCLEOTIDE SEQUENCE [LARGE SCALE GENOMIC DNA]</scope>
    <source>
        <strain evidence="3 4">KCOM 1261</strain>
    </source>
</reference>
<dbReference type="PANTHER" id="PTHR33219">
    <property type="entry name" value="YLMG HOMOLOG PROTEIN 2, CHLOROPLASTIC"/>
    <property type="match status" value="1"/>
</dbReference>